<dbReference type="OrthoDB" id="10268014at2759"/>
<name>L8GLS2_ACACF</name>
<evidence type="ECO:0000313" key="2">
    <source>
        <dbReference type="EMBL" id="ELR13658.1"/>
    </source>
</evidence>
<reference evidence="2 3" key="1">
    <citation type="journal article" date="2013" name="Genome Biol.">
        <title>Genome of Acanthamoeba castellanii highlights extensive lateral gene transfer and early evolution of tyrosine kinase signaling.</title>
        <authorList>
            <person name="Clarke M."/>
            <person name="Lohan A.J."/>
            <person name="Liu B."/>
            <person name="Lagkouvardos I."/>
            <person name="Roy S."/>
            <person name="Zafar N."/>
            <person name="Bertelli C."/>
            <person name="Schilde C."/>
            <person name="Kianianmomeni A."/>
            <person name="Burglin T.R."/>
            <person name="Frech C."/>
            <person name="Turcotte B."/>
            <person name="Kopec K.O."/>
            <person name="Synnott J.M."/>
            <person name="Choo C."/>
            <person name="Paponov I."/>
            <person name="Finkler A."/>
            <person name="Soon Heng Tan C."/>
            <person name="Hutchins A.P."/>
            <person name="Weinmeier T."/>
            <person name="Rattei T."/>
            <person name="Chu J.S."/>
            <person name="Gimenez G."/>
            <person name="Irimia M."/>
            <person name="Rigden D.J."/>
            <person name="Fitzpatrick D.A."/>
            <person name="Lorenzo-Morales J."/>
            <person name="Bateman A."/>
            <person name="Chiu C.H."/>
            <person name="Tang P."/>
            <person name="Hegemann P."/>
            <person name="Fromm H."/>
            <person name="Raoult D."/>
            <person name="Greub G."/>
            <person name="Miranda-Saavedra D."/>
            <person name="Chen N."/>
            <person name="Nash P."/>
            <person name="Ginger M.L."/>
            <person name="Horn M."/>
            <person name="Schaap P."/>
            <person name="Caler L."/>
            <person name="Loftus B."/>
        </authorList>
    </citation>
    <scope>NUCLEOTIDE SEQUENCE [LARGE SCALE GENOMIC DNA]</scope>
    <source>
        <strain evidence="2 3">Neff</strain>
    </source>
</reference>
<dbReference type="EMBL" id="KB008087">
    <property type="protein sequence ID" value="ELR13658.1"/>
    <property type="molecule type" value="Genomic_DNA"/>
</dbReference>
<protein>
    <submittedName>
        <fullName evidence="2">Uncharacterized protein</fullName>
    </submittedName>
</protein>
<keyword evidence="3" id="KW-1185">Reference proteome</keyword>
<evidence type="ECO:0000313" key="3">
    <source>
        <dbReference type="Proteomes" id="UP000011083"/>
    </source>
</evidence>
<dbReference type="KEGG" id="acan:ACA1_038430"/>
<accession>L8GLS2</accession>
<dbReference type="Proteomes" id="UP000011083">
    <property type="component" value="Unassembled WGS sequence"/>
</dbReference>
<dbReference type="GeneID" id="14914191"/>
<dbReference type="OMA" id="GKFYHVG"/>
<sequence>METPKDVVENKSEAEPTVAKPHTKKAKYAVVVRQGSFEVDKHFYTKVLNAQIHPLVAHFMRMDNERIISRYTHLYPTVDRKALEELLAYKPSFFRWSGADLFNVTEAKGGRKMVVIETNSCPSGQKSFPLLNEGEEKNGYQYLIDYTFKPYLEECEANGKMIEGALAVVFDKNETEAAGYAACLADSFNEEVLLVETHDHEEETNVRWTSDWVLEARTSDGQWRRIRAAFRYVTQKPWSRLPVAGAKTLILNPVVACLAGGRNKLVAAKAYDFFNAEFEPKGLGIRVPETREDVAKDEIPLWVKSMGDHAVVKVPYSNAGQGVYTITSKQELEELMKELNQQGAYEQYIVQSLIGNYSWSSVTRHGQYFHVGTIPDKNKNIYCADIRLMVHYSYIHKSFRPLAIYSRRARKPLPQNLSPGETSWDYLGTNLSFKLDDDTWSTETNRLLLMDTRDFNRLGVGTDDLIDAYIQTVLATVAIDKLARKLMHVNAEGQMEFNHSLFLSLNKDPVLHGEILDPSHPQSQ</sequence>
<dbReference type="VEuPathDB" id="AmoebaDB:ACA1_038430"/>
<dbReference type="AlphaFoldDB" id="L8GLS2"/>
<proteinExistence type="predicted"/>
<feature type="region of interest" description="Disordered" evidence="1">
    <location>
        <begin position="1"/>
        <end position="20"/>
    </location>
</feature>
<feature type="compositionally biased region" description="Basic and acidic residues" evidence="1">
    <location>
        <begin position="1"/>
        <end position="14"/>
    </location>
</feature>
<dbReference type="SUPFAM" id="SSF56059">
    <property type="entry name" value="Glutathione synthetase ATP-binding domain-like"/>
    <property type="match status" value="1"/>
</dbReference>
<organism evidence="2 3">
    <name type="scientific">Acanthamoeba castellanii (strain ATCC 30010 / Neff)</name>
    <dbReference type="NCBI Taxonomy" id="1257118"/>
    <lineage>
        <taxon>Eukaryota</taxon>
        <taxon>Amoebozoa</taxon>
        <taxon>Discosea</taxon>
        <taxon>Longamoebia</taxon>
        <taxon>Centramoebida</taxon>
        <taxon>Acanthamoebidae</taxon>
        <taxon>Acanthamoeba</taxon>
    </lineage>
</organism>
<dbReference type="RefSeq" id="XP_004335671.1">
    <property type="nucleotide sequence ID" value="XM_004335623.1"/>
</dbReference>
<gene>
    <name evidence="2" type="ORF">ACA1_038430</name>
</gene>
<evidence type="ECO:0000256" key="1">
    <source>
        <dbReference type="SAM" id="MobiDB-lite"/>
    </source>
</evidence>